<feature type="transmembrane region" description="Helical" evidence="1">
    <location>
        <begin position="101"/>
        <end position="122"/>
    </location>
</feature>
<evidence type="ECO:0000313" key="3">
    <source>
        <dbReference type="Proteomes" id="UP000177503"/>
    </source>
</evidence>
<feature type="transmembrane region" description="Helical" evidence="1">
    <location>
        <begin position="142"/>
        <end position="163"/>
    </location>
</feature>
<evidence type="ECO:0000256" key="1">
    <source>
        <dbReference type="SAM" id="Phobius"/>
    </source>
</evidence>
<feature type="transmembrane region" description="Helical" evidence="1">
    <location>
        <begin position="72"/>
        <end position="89"/>
    </location>
</feature>
<dbReference type="EMBL" id="MGJC01000016">
    <property type="protein sequence ID" value="OGM99922.1"/>
    <property type="molecule type" value="Genomic_DNA"/>
</dbReference>
<comment type="caution">
    <text evidence="2">The sequence shown here is derived from an EMBL/GenBank/DDBJ whole genome shotgun (WGS) entry which is preliminary data.</text>
</comment>
<dbReference type="AlphaFoldDB" id="A0A1F8EGI1"/>
<keyword evidence="1" id="KW-0472">Membrane</keyword>
<name>A0A1F8EGI1_9BACT</name>
<accession>A0A1F8EGI1</accession>
<reference evidence="2 3" key="1">
    <citation type="journal article" date="2016" name="Nat. Commun.">
        <title>Thousands of microbial genomes shed light on interconnected biogeochemical processes in an aquifer system.</title>
        <authorList>
            <person name="Anantharaman K."/>
            <person name="Brown C.T."/>
            <person name="Hug L.A."/>
            <person name="Sharon I."/>
            <person name="Castelle C.J."/>
            <person name="Probst A.J."/>
            <person name="Thomas B.C."/>
            <person name="Singh A."/>
            <person name="Wilkins M.J."/>
            <person name="Karaoz U."/>
            <person name="Brodie E.L."/>
            <person name="Williams K.H."/>
            <person name="Hubbard S.S."/>
            <person name="Banfield J.F."/>
        </authorList>
    </citation>
    <scope>NUCLEOTIDE SEQUENCE [LARGE SCALE GENOMIC DNA]</scope>
</reference>
<dbReference type="STRING" id="1802662.A2736_03075"/>
<keyword evidence="1" id="KW-1133">Transmembrane helix</keyword>
<gene>
    <name evidence="2" type="ORF">A2736_03075</name>
</gene>
<feature type="transmembrane region" description="Helical" evidence="1">
    <location>
        <begin position="25"/>
        <end position="43"/>
    </location>
</feature>
<keyword evidence="1" id="KW-0812">Transmembrane</keyword>
<proteinExistence type="predicted"/>
<feature type="transmembrane region" description="Helical" evidence="1">
    <location>
        <begin position="50"/>
        <end position="66"/>
    </location>
</feature>
<sequence length="175" mass="19965">MRKFLLFILFPAVIAADSIVVPTAFNFNGGLLAILLILTWTVFKGAGKNSLFGFIVFFVLEIFWGLNWGVLVLPFALILLLIFIAANFLNVGYAGFMQNNLLVRIFSLTAINISLFYVFYAASLWTEKFFYGNIDLSVFWPLWFNGGELFKISVLTAIYLSVFELINQKRRFQNV</sequence>
<organism evidence="2 3">
    <name type="scientific">Candidatus Yanofskybacteria bacterium RIFCSPHIGHO2_01_FULL_41_27</name>
    <dbReference type="NCBI Taxonomy" id="1802662"/>
    <lineage>
        <taxon>Bacteria</taxon>
        <taxon>Candidatus Yanofskyibacteriota</taxon>
    </lineage>
</organism>
<dbReference type="Proteomes" id="UP000177503">
    <property type="component" value="Unassembled WGS sequence"/>
</dbReference>
<protein>
    <submittedName>
        <fullName evidence="2">Uncharacterized protein</fullName>
    </submittedName>
</protein>
<evidence type="ECO:0000313" key="2">
    <source>
        <dbReference type="EMBL" id="OGM99922.1"/>
    </source>
</evidence>